<evidence type="ECO:0000256" key="1">
    <source>
        <dbReference type="SAM" id="MobiDB-lite"/>
    </source>
</evidence>
<feature type="compositionally biased region" description="Polar residues" evidence="1">
    <location>
        <begin position="27"/>
        <end position="43"/>
    </location>
</feature>
<accession>A0A2C9U0Q5</accession>
<dbReference type="EMBL" id="CM004404">
    <property type="protein sequence ID" value="OAY23088.1"/>
    <property type="molecule type" value="Genomic_DNA"/>
</dbReference>
<reference evidence="2" key="1">
    <citation type="submission" date="2016-02" db="EMBL/GenBank/DDBJ databases">
        <title>WGS assembly of Manihot esculenta.</title>
        <authorList>
            <person name="Bredeson J.V."/>
            <person name="Prochnik S.E."/>
            <person name="Lyons J.B."/>
            <person name="Schmutz J."/>
            <person name="Grimwood J."/>
            <person name="Vrebalov J."/>
            <person name="Bart R.S."/>
            <person name="Amuge T."/>
            <person name="Ferguson M.E."/>
            <person name="Green R."/>
            <person name="Putnam N."/>
            <person name="Stites J."/>
            <person name="Rounsley S."/>
            <person name="Rokhsar D.S."/>
        </authorList>
    </citation>
    <scope>NUCLEOTIDE SEQUENCE [LARGE SCALE GENOMIC DNA]</scope>
    <source>
        <tissue evidence="2">Leaf</tissue>
    </source>
</reference>
<gene>
    <name evidence="2" type="ORF">MANES_18G050800</name>
</gene>
<sequence>MHMGMGVGCCYAVFMVGKQLDHAIDGDSSNPVQGTVNKSKWDL</sequence>
<evidence type="ECO:0000313" key="2">
    <source>
        <dbReference type="EMBL" id="OAY23088.1"/>
    </source>
</evidence>
<organism evidence="2">
    <name type="scientific">Manihot esculenta</name>
    <name type="common">Cassava</name>
    <name type="synonym">Jatropha manihot</name>
    <dbReference type="NCBI Taxonomy" id="3983"/>
    <lineage>
        <taxon>Eukaryota</taxon>
        <taxon>Viridiplantae</taxon>
        <taxon>Streptophyta</taxon>
        <taxon>Embryophyta</taxon>
        <taxon>Tracheophyta</taxon>
        <taxon>Spermatophyta</taxon>
        <taxon>Magnoliopsida</taxon>
        <taxon>eudicotyledons</taxon>
        <taxon>Gunneridae</taxon>
        <taxon>Pentapetalae</taxon>
        <taxon>rosids</taxon>
        <taxon>fabids</taxon>
        <taxon>Malpighiales</taxon>
        <taxon>Euphorbiaceae</taxon>
        <taxon>Crotonoideae</taxon>
        <taxon>Manihoteae</taxon>
        <taxon>Manihot</taxon>
    </lineage>
</organism>
<protein>
    <submittedName>
        <fullName evidence="2">Uncharacterized protein</fullName>
    </submittedName>
</protein>
<proteinExistence type="predicted"/>
<feature type="region of interest" description="Disordered" evidence="1">
    <location>
        <begin position="23"/>
        <end position="43"/>
    </location>
</feature>
<name>A0A2C9U0Q5_MANES</name>
<dbReference type="AlphaFoldDB" id="A0A2C9U0Q5"/>